<accession>R7Q590</accession>
<dbReference type="OMA" id="WGTIGNP"/>
<name>R7Q590_CHOCR</name>
<reference evidence="2" key="1">
    <citation type="journal article" date="2013" name="Proc. Natl. Acad. Sci. U.S.A.">
        <title>Genome structure and metabolic features in the red seaweed Chondrus crispus shed light on evolution of the Archaeplastida.</title>
        <authorList>
            <person name="Collen J."/>
            <person name="Porcel B."/>
            <person name="Carre W."/>
            <person name="Ball S.G."/>
            <person name="Chaparro C."/>
            <person name="Tonon T."/>
            <person name="Barbeyron T."/>
            <person name="Michel G."/>
            <person name="Noel B."/>
            <person name="Valentin K."/>
            <person name="Elias M."/>
            <person name="Artiguenave F."/>
            <person name="Arun A."/>
            <person name="Aury J.M."/>
            <person name="Barbosa-Neto J.F."/>
            <person name="Bothwell J.H."/>
            <person name="Bouget F.Y."/>
            <person name="Brillet L."/>
            <person name="Cabello-Hurtado F."/>
            <person name="Capella-Gutierrez S."/>
            <person name="Charrier B."/>
            <person name="Cladiere L."/>
            <person name="Cock J.M."/>
            <person name="Coelho S.M."/>
            <person name="Colleoni C."/>
            <person name="Czjzek M."/>
            <person name="Da Silva C."/>
            <person name="Delage L."/>
            <person name="Denoeud F."/>
            <person name="Deschamps P."/>
            <person name="Dittami S.M."/>
            <person name="Gabaldon T."/>
            <person name="Gachon C.M."/>
            <person name="Groisillier A."/>
            <person name="Herve C."/>
            <person name="Jabbari K."/>
            <person name="Katinka M."/>
            <person name="Kloareg B."/>
            <person name="Kowalczyk N."/>
            <person name="Labadie K."/>
            <person name="Leblanc C."/>
            <person name="Lopez P.J."/>
            <person name="McLachlan D.H."/>
            <person name="Meslet-Cladiere L."/>
            <person name="Moustafa A."/>
            <person name="Nehr Z."/>
            <person name="Nyvall Collen P."/>
            <person name="Panaud O."/>
            <person name="Partensky F."/>
            <person name="Poulain J."/>
            <person name="Rensing S.A."/>
            <person name="Rousvoal S."/>
            <person name="Samson G."/>
            <person name="Symeonidi A."/>
            <person name="Weissenbach J."/>
            <person name="Zambounis A."/>
            <person name="Wincker P."/>
            <person name="Boyen C."/>
        </authorList>
    </citation>
    <scope>NUCLEOTIDE SEQUENCE [LARGE SCALE GENOMIC DNA]</scope>
    <source>
        <strain evidence="2">cv. Stackhouse</strain>
    </source>
</reference>
<dbReference type="OrthoDB" id="1562at2759"/>
<dbReference type="InterPro" id="IPR021763">
    <property type="entry name" value="DUF3326"/>
</dbReference>
<organism evidence="1 2">
    <name type="scientific">Chondrus crispus</name>
    <name type="common">Carrageen Irish moss</name>
    <name type="synonym">Polymorpha crispa</name>
    <dbReference type="NCBI Taxonomy" id="2769"/>
    <lineage>
        <taxon>Eukaryota</taxon>
        <taxon>Rhodophyta</taxon>
        <taxon>Florideophyceae</taxon>
        <taxon>Rhodymeniophycidae</taxon>
        <taxon>Gigartinales</taxon>
        <taxon>Gigartinaceae</taxon>
        <taxon>Chondrus</taxon>
    </lineage>
</organism>
<dbReference type="Pfam" id="PF11805">
    <property type="entry name" value="DUF3326"/>
    <property type="match status" value="1"/>
</dbReference>
<dbReference type="PANTHER" id="PTHR36891:SF1">
    <property type="entry name" value="OS01G0127400 PROTEIN"/>
    <property type="match status" value="1"/>
</dbReference>
<evidence type="ECO:0000313" key="1">
    <source>
        <dbReference type="EMBL" id="CDF33722.1"/>
    </source>
</evidence>
<evidence type="ECO:0000313" key="2">
    <source>
        <dbReference type="Proteomes" id="UP000012073"/>
    </source>
</evidence>
<dbReference type="EMBL" id="HG001656">
    <property type="protein sequence ID" value="CDF33722.1"/>
    <property type="molecule type" value="Genomic_DNA"/>
</dbReference>
<evidence type="ECO:0008006" key="3">
    <source>
        <dbReference type="Google" id="ProtNLM"/>
    </source>
</evidence>
<dbReference type="PANTHER" id="PTHR36891">
    <property type="entry name" value="OS01G0127400 PROTEIN"/>
    <property type="match status" value="1"/>
</dbReference>
<dbReference type="GeneID" id="17321258"/>
<gene>
    <name evidence="1" type="ORF">CHC_T00002509001</name>
</gene>
<keyword evidence="2" id="KW-1185">Reference proteome</keyword>
<proteinExistence type="predicted"/>
<dbReference type="STRING" id="2769.R7Q590"/>
<dbReference type="Proteomes" id="UP000012073">
    <property type="component" value="Unassembled WGS sequence"/>
</dbReference>
<protein>
    <recommendedName>
        <fullName evidence="3">DUF3326 domain-containing protein</fullName>
    </recommendedName>
</protein>
<dbReference type="PhylomeDB" id="R7Q590"/>
<dbReference type="RefSeq" id="XP_005713541.1">
    <property type="nucleotide sequence ID" value="XM_005713484.1"/>
</dbReference>
<sequence>MGAWSELGKSCPVTGPMLCATSCRSSSQNLVHNRLNAPAYVTLLRPQWAFLSHRNGKPCLSAPSKKPFVASPSTNRRRRFHVTSSADNYTTVLTVPTGIGASIGGYAGDALPVVRLISTIVDTVITHPNVLNGALMYWPLPNALYVEGFALDQFAAGNYALYHSTNRSNRIGLVLDAAMHPDAILRHKQAAEAARATLGLQVTDYVITDLPLHVKIESSDCGPSWGQISNPESLLAASARLIARGCQAIAVVTKFPEDEDPIQLAKYRAGAAVDAIAGAEAVISHLVTRELHVPCAHAPALSPLNVDSSVSPKAAAEELGYTFLSCVLVGLSKAPKLIPTARSDAQPDFKDIIFAEQVDSIVVPASAFGGSALMNLASAKDALVIAVGENRTAISVSSRCVGIESERVLFVKSYAEAAGYLAAHKAGIELSSLGPFVPRLFEVKN</sequence>
<dbReference type="AlphaFoldDB" id="R7Q590"/>
<dbReference type="Gramene" id="CDF33722">
    <property type="protein sequence ID" value="CDF33722"/>
    <property type="gene ID" value="CHC_T00002509001"/>
</dbReference>
<dbReference type="KEGG" id="ccp:CHC_T00002509001"/>